<dbReference type="Gene3D" id="3.50.50.60">
    <property type="entry name" value="FAD/NAD(P)-binding domain"/>
    <property type="match status" value="1"/>
</dbReference>
<evidence type="ECO:0000259" key="2">
    <source>
        <dbReference type="Pfam" id="PF01266"/>
    </source>
</evidence>
<evidence type="ECO:0000313" key="4">
    <source>
        <dbReference type="Proteomes" id="UP000318509"/>
    </source>
</evidence>
<comment type="caution">
    <text evidence="3">The sequence shown here is derived from an EMBL/GenBank/DDBJ whole genome shotgun (WGS) entry which is preliminary data.</text>
</comment>
<dbReference type="Gene3D" id="3.30.9.10">
    <property type="entry name" value="D-Amino Acid Oxidase, subunit A, domain 2"/>
    <property type="match status" value="1"/>
</dbReference>
<dbReference type="GO" id="GO:0032981">
    <property type="term" value="P:mitochondrial respiratory chain complex I assembly"/>
    <property type="evidence" value="ECO:0007669"/>
    <property type="project" value="TreeGrafter"/>
</dbReference>
<evidence type="ECO:0000256" key="1">
    <source>
        <dbReference type="ARBA" id="ARBA00023002"/>
    </source>
</evidence>
<name>A0A537JTY8_9BACT</name>
<dbReference type="EMBL" id="VBAK01000169">
    <property type="protein sequence ID" value="TMI87009.1"/>
    <property type="molecule type" value="Genomic_DNA"/>
</dbReference>
<organism evidence="3 4">
    <name type="scientific">Candidatus Segetimicrobium genomatis</name>
    <dbReference type="NCBI Taxonomy" id="2569760"/>
    <lineage>
        <taxon>Bacteria</taxon>
        <taxon>Bacillati</taxon>
        <taxon>Candidatus Sysuimicrobiota</taxon>
        <taxon>Candidatus Sysuimicrobiia</taxon>
        <taxon>Candidatus Sysuimicrobiales</taxon>
        <taxon>Candidatus Segetimicrobiaceae</taxon>
        <taxon>Candidatus Segetimicrobium</taxon>
    </lineage>
</organism>
<proteinExistence type="predicted"/>
<reference evidence="3 4" key="1">
    <citation type="journal article" date="2019" name="Nat. Microbiol.">
        <title>Mediterranean grassland soil C-N compound turnover is dependent on rainfall and depth, and is mediated by genomically divergent microorganisms.</title>
        <authorList>
            <person name="Diamond S."/>
            <person name="Andeer P.F."/>
            <person name="Li Z."/>
            <person name="Crits-Christoph A."/>
            <person name="Burstein D."/>
            <person name="Anantharaman K."/>
            <person name="Lane K.R."/>
            <person name="Thomas B.C."/>
            <person name="Pan C."/>
            <person name="Northen T.R."/>
            <person name="Banfield J.F."/>
        </authorList>
    </citation>
    <scope>NUCLEOTIDE SEQUENCE [LARGE SCALE GENOMIC DNA]</scope>
    <source>
        <strain evidence="3">NP_3</strain>
    </source>
</reference>
<accession>A0A537JTY8</accession>
<dbReference type="SUPFAM" id="SSF51905">
    <property type="entry name" value="FAD/NAD(P)-binding domain"/>
    <property type="match status" value="1"/>
</dbReference>
<dbReference type="AlphaFoldDB" id="A0A537JTY8"/>
<feature type="domain" description="FAD dependent oxidoreductase" evidence="2">
    <location>
        <begin position="2"/>
        <end position="355"/>
    </location>
</feature>
<evidence type="ECO:0000313" key="3">
    <source>
        <dbReference type="EMBL" id="TMI87009.1"/>
    </source>
</evidence>
<dbReference type="PANTHER" id="PTHR13847">
    <property type="entry name" value="SARCOSINE DEHYDROGENASE-RELATED"/>
    <property type="match status" value="1"/>
</dbReference>
<dbReference type="Proteomes" id="UP000318509">
    <property type="component" value="Unassembled WGS sequence"/>
</dbReference>
<dbReference type="GO" id="GO:0016491">
    <property type="term" value="F:oxidoreductase activity"/>
    <property type="evidence" value="ECO:0007669"/>
    <property type="project" value="UniProtKB-KW"/>
</dbReference>
<dbReference type="Pfam" id="PF01266">
    <property type="entry name" value="DAO"/>
    <property type="match status" value="1"/>
</dbReference>
<dbReference type="InterPro" id="IPR036188">
    <property type="entry name" value="FAD/NAD-bd_sf"/>
</dbReference>
<dbReference type="InterPro" id="IPR006076">
    <property type="entry name" value="FAD-dep_OxRdtase"/>
</dbReference>
<gene>
    <name evidence="3" type="ORF">E6H00_16995</name>
</gene>
<dbReference type="GO" id="GO:0005737">
    <property type="term" value="C:cytoplasm"/>
    <property type="evidence" value="ECO:0007669"/>
    <property type="project" value="TreeGrafter"/>
</dbReference>
<sequence length="386" mass="41365">MIVGGGVVGSSIAYFLASHPRFSGRVTVVERDPTYRRASSALSASAIRQQFSTAVNIEISRFGVDFLRNLGAHLAVDDDRPDVGLTEPGYLFLATRAGLPVLEQNHRLQRAHGVDVALLGPGDLSARFPWLVTGGIAQGSLGLSGEGWFDGYSLLQAFRRKARSLGVAYVAQEVTGLRRAGSRVDAVALADGSTLACDVAVDAAGPWAAAVAAMAGVDLPVRARRRCVFVIACREPLPRCPLVIDPSGVWFRPEGPYFLCGTSPAEGAEDPDDLPLEVDERLFYDIIWPVIAARVPAFKAVKLIRSWAGYYDMNVIDHNGLVGPHPAIANLYFANGFSGHGLQQAPAVGRGVAELIVDGGYRSLDLTPLAFARVIEGRRHIELNVI</sequence>
<protein>
    <submittedName>
        <fullName evidence="3">FAD-binding oxidoreductase</fullName>
    </submittedName>
</protein>
<dbReference type="PANTHER" id="PTHR13847:SF287">
    <property type="entry name" value="FAD-DEPENDENT OXIDOREDUCTASE DOMAIN-CONTAINING PROTEIN 1"/>
    <property type="match status" value="1"/>
</dbReference>
<keyword evidence="1" id="KW-0560">Oxidoreductase</keyword>